<feature type="domain" description="G-protein coupled receptors family 1 profile" evidence="6">
    <location>
        <begin position="18"/>
        <end position="239"/>
    </location>
</feature>
<dbReference type="OrthoDB" id="5825164at2759"/>
<dbReference type="PANTHER" id="PTHR23017">
    <property type="entry name" value="SERPENTINE RECEPTOR, CLASS X"/>
    <property type="match status" value="1"/>
</dbReference>
<dbReference type="PhylomeDB" id="O44642"/>
<keyword evidence="7" id="KW-0675">Receptor</keyword>
<reference evidence="7 8" key="1">
    <citation type="journal article" date="1998" name="Science">
        <title>Genome sequence of the nematode C. elegans: a platform for investigating biology.</title>
        <authorList>
            <consortium name="The C. elegans sequencing consortium"/>
            <person name="Sulson J.E."/>
            <person name="Waterston R."/>
        </authorList>
    </citation>
    <scope>NUCLEOTIDE SEQUENCE [LARGE SCALE GENOMIC DNA]</scope>
    <source>
        <strain evidence="7 8">Bristol N2</strain>
    </source>
</reference>
<sequence length="298" mass="34556">MANTDQVLFALVPISILGSVLNWSSFYTIRKLASFKHSFGYLSSNQALADALHSTVFLLYFCPMALLDNSLMKQYSHICGFILLFFYELSVLTHLLISLNRLFSVWFPIAYDKAFNLSKTKYMIFILWMFELTFALCFYEYLCHFYFDEKIRFLTFTNSPVCGIVGWYGDFLKNVFIVAIIMTLDICTLIKVKLLSCKLGSGISPASVRKLSSRDRRFLRQTVIQGSVFMLELLTYFFIPQYFENRWIVFFGTSFAWVAVHVADGLIVILCNPDVRNFIFRKKKSYQVSTTIHVSVLQ</sequence>
<dbReference type="UCSC" id="K07C6.9">
    <property type="organism name" value="c. elegans"/>
</dbReference>
<feature type="transmembrane region" description="Helical" evidence="5">
    <location>
        <begin position="175"/>
        <end position="197"/>
    </location>
</feature>
<dbReference type="SUPFAM" id="SSF81321">
    <property type="entry name" value="Family A G protein-coupled receptor-like"/>
    <property type="match status" value="1"/>
</dbReference>
<protein>
    <submittedName>
        <fullName evidence="7">G-protein coupled receptors family 1 profile domain-containing protein</fullName>
    </submittedName>
</protein>
<dbReference type="CTD" id="187097"/>
<proteinExistence type="predicted"/>
<dbReference type="Gene3D" id="1.20.1070.10">
    <property type="entry name" value="Rhodopsin 7-helix transmembrane proteins"/>
    <property type="match status" value="1"/>
</dbReference>
<dbReference type="Proteomes" id="UP000001940">
    <property type="component" value="Chromosome V"/>
</dbReference>
<dbReference type="PROSITE" id="PS50262">
    <property type="entry name" value="G_PROTEIN_RECEP_F1_2"/>
    <property type="match status" value="1"/>
</dbReference>
<dbReference type="AGR" id="WB:WBGene00005957"/>
<dbReference type="InParanoid" id="O44642"/>
<feature type="transmembrane region" description="Helical" evidence="5">
    <location>
        <begin position="7"/>
        <end position="27"/>
    </location>
</feature>
<evidence type="ECO:0000256" key="5">
    <source>
        <dbReference type="SAM" id="Phobius"/>
    </source>
</evidence>
<dbReference type="CDD" id="cd00637">
    <property type="entry name" value="7tm_classA_rhodopsin-like"/>
    <property type="match status" value="1"/>
</dbReference>
<keyword evidence="8" id="KW-1185">Reference proteome</keyword>
<evidence type="ECO:0000313" key="9">
    <source>
        <dbReference type="WormBase" id="K07C6.9"/>
    </source>
</evidence>
<dbReference type="Pfam" id="PF10328">
    <property type="entry name" value="7TM_GPCR_Srx"/>
    <property type="match status" value="1"/>
</dbReference>
<dbReference type="EMBL" id="BX284605">
    <property type="protein sequence ID" value="CCD72738.1"/>
    <property type="molecule type" value="Genomic_DNA"/>
</dbReference>
<dbReference type="PIR" id="T32678">
    <property type="entry name" value="T32678"/>
</dbReference>
<evidence type="ECO:0000256" key="4">
    <source>
        <dbReference type="ARBA" id="ARBA00023136"/>
    </source>
</evidence>
<feature type="transmembrane region" description="Helical" evidence="5">
    <location>
        <begin position="245"/>
        <end position="271"/>
    </location>
</feature>
<dbReference type="AlphaFoldDB" id="O44642"/>
<keyword evidence="4 5" id="KW-0472">Membrane</keyword>
<dbReference type="SMR" id="O44642"/>
<evidence type="ECO:0000256" key="3">
    <source>
        <dbReference type="ARBA" id="ARBA00022989"/>
    </source>
</evidence>
<dbReference type="GeneID" id="187097"/>
<evidence type="ECO:0000256" key="1">
    <source>
        <dbReference type="ARBA" id="ARBA00004370"/>
    </source>
</evidence>
<dbReference type="PANTHER" id="PTHR23017:SF17">
    <property type="entry name" value="G-PROTEIN COUPLED RECEPTORS FAMILY 1 PROFILE DOMAIN-CONTAINING PROTEIN"/>
    <property type="match status" value="1"/>
</dbReference>
<keyword evidence="2 5" id="KW-0812">Transmembrane</keyword>
<dbReference type="RefSeq" id="NP_504085.2">
    <property type="nucleotide sequence ID" value="NM_071684.4"/>
</dbReference>
<evidence type="ECO:0000313" key="8">
    <source>
        <dbReference type="Proteomes" id="UP000001940"/>
    </source>
</evidence>
<dbReference type="eggNOG" id="ENOG502TG0N">
    <property type="taxonomic scope" value="Eukaryota"/>
</dbReference>
<comment type="subcellular location">
    <subcellularLocation>
        <location evidence="1">Membrane</location>
    </subcellularLocation>
</comment>
<keyword evidence="3 5" id="KW-1133">Transmembrane helix</keyword>
<feature type="transmembrane region" description="Helical" evidence="5">
    <location>
        <begin position="218"/>
        <end position="239"/>
    </location>
</feature>
<evidence type="ECO:0000256" key="2">
    <source>
        <dbReference type="ARBA" id="ARBA00022692"/>
    </source>
</evidence>
<dbReference type="GO" id="GO:0016020">
    <property type="term" value="C:membrane"/>
    <property type="evidence" value="ECO:0007669"/>
    <property type="project" value="UniProtKB-SubCell"/>
</dbReference>
<evidence type="ECO:0000313" key="7">
    <source>
        <dbReference type="EMBL" id="CCD72738.1"/>
    </source>
</evidence>
<evidence type="ECO:0000259" key="6">
    <source>
        <dbReference type="PROSITE" id="PS50262"/>
    </source>
</evidence>
<dbReference type="HOGENOM" id="CLU_059630_1_0_1"/>
<feature type="transmembrane region" description="Helical" evidence="5">
    <location>
        <begin position="122"/>
        <end position="139"/>
    </location>
</feature>
<accession>O44642</accession>
<dbReference type="WormBase" id="K07C6.9">
    <property type="protein sequence ID" value="CE35336"/>
    <property type="gene ID" value="WBGene00005957"/>
    <property type="gene designation" value="srx-66"/>
</dbReference>
<dbReference type="OMA" id="CNPEIRN"/>
<dbReference type="FunCoup" id="O44642">
    <property type="interactions" value="6"/>
</dbReference>
<dbReference type="InterPro" id="IPR019430">
    <property type="entry name" value="7TM_GPCR_serpentine_rcpt_Srx"/>
</dbReference>
<dbReference type="PaxDb" id="6239-K07C6.9"/>
<feature type="transmembrane region" description="Helical" evidence="5">
    <location>
        <begin position="79"/>
        <end position="102"/>
    </location>
</feature>
<dbReference type="InterPro" id="IPR017452">
    <property type="entry name" value="GPCR_Rhodpsn_7TM"/>
</dbReference>
<gene>
    <name evidence="7 9" type="primary">srx-66</name>
    <name evidence="7" type="ORF">CELE_K07C6.9</name>
    <name evidence="9" type="ORF">K07C6.9</name>
</gene>
<name>O44642_CAEEL</name>
<dbReference type="KEGG" id="cel:CELE_K07C6.9"/>
<organism evidence="7 8">
    <name type="scientific">Caenorhabditis elegans</name>
    <dbReference type="NCBI Taxonomy" id="6239"/>
    <lineage>
        <taxon>Eukaryota</taxon>
        <taxon>Metazoa</taxon>
        <taxon>Ecdysozoa</taxon>
        <taxon>Nematoda</taxon>
        <taxon>Chromadorea</taxon>
        <taxon>Rhabditida</taxon>
        <taxon>Rhabditina</taxon>
        <taxon>Rhabditomorpha</taxon>
        <taxon>Rhabditoidea</taxon>
        <taxon>Rhabditidae</taxon>
        <taxon>Peloderinae</taxon>
        <taxon>Caenorhabditis</taxon>
    </lineage>
</organism>